<comment type="function">
    <text evidence="1">Hydrolyzes certain amino acid conjugates of the plant growth regulator indole-3-acetic acid (IAA).</text>
</comment>
<dbReference type="EMBL" id="JAGFBR010000019">
    <property type="protein sequence ID" value="KAH0448505.1"/>
    <property type="molecule type" value="Genomic_DNA"/>
</dbReference>
<dbReference type="PANTHER" id="PTHR11014">
    <property type="entry name" value="PEPTIDASE M20 FAMILY MEMBER"/>
    <property type="match status" value="1"/>
</dbReference>
<sequence>MESPMSYPCLPSFSLLTLTFLLYSVSSPLWLARVFATGDSSYFSGILNRAKDELPWLLSIRRSIHEHPELRFQEYNTSALIRSHLETLNIPYSFPLASTGIVARVGSGGSPIIALRADMDALPLQELVDWEHRSKVDGVMHACGHDVHVAMLLGAAKLLNERKSNLKATWEIYFGFELA</sequence>
<dbReference type="GO" id="GO:0016787">
    <property type="term" value="F:hydrolase activity"/>
    <property type="evidence" value="ECO:0007669"/>
    <property type="project" value="InterPro"/>
</dbReference>
<evidence type="ECO:0000313" key="3">
    <source>
        <dbReference type="Proteomes" id="UP000775213"/>
    </source>
</evidence>
<accession>A0AAV7FYP3</accession>
<organism evidence="2 3">
    <name type="scientific">Dendrobium chrysotoxum</name>
    <name type="common">Orchid</name>
    <dbReference type="NCBI Taxonomy" id="161865"/>
    <lineage>
        <taxon>Eukaryota</taxon>
        <taxon>Viridiplantae</taxon>
        <taxon>Streptophyta</taxon>
        <taxon>Embryophyta</taxon>
        <taxon>Tracheophyta</taxon>
        <taxon>Spermatophyta</taxon>
        <taxon>Magnoliopsida</taxon>
        <taxon>Liliopsida</taxon>
        <taxon>Asparagales</taxon>
        <taxon>Orchidaceae</taxon>
        <taxon>Epidendroideae</taxon>
        <taxon>Malaxideae</taxon>
        <taxon>Dendrobiinae</taxon>
        <taxon>Dendrobium</taxon>
    </lineage>
</organism>
<dbReference type="Gene3D" id="3.40.630.10">
    <property type="entry name" value="Zn peptidases"/>
    <property type="match status" value="1"/>
</dbReference>
<protein>
    <submittedName>
        <fullName evidence="2">Uncharacterized protein</fullName>
    </submittedName>
</protein>
<evidence type="ECO:0000256" key="1">
    <source>
        <dbReference type="ARBA" id="ARBA00003007"/>
    </source>
</evidence>
<evidence type="ECO:0000313" key="2">
    <source>
        <dbReference type="EMBL" id="KAH0448505.1"/>
    </source>
</evidence>
<proteinExistence type="predicted"/>
<dbReference type="AlphaFoldDB" id="A0AAV7FYP3"/>
<dbReference type="Pfam" id="PF01546">
    <property type="entry name" value="Peptidase_M20"/>
    <property type="match status" value="1"/>
</dbReference>
<reference evidence="2 3" key="1">
    <citation type="journal article" date="2021" name="Hortic Res">
        <title>Chromosome-scale assembly of the Dendrobium chrysotoxum genome enhances the understanding of orchid evolution.</title>
        <authorList>
            <person name="Zhang Y."/>
            <person name="Zhang G.Q."/>
            <person name="Zhang D."/>
            <person name="Liu X.D."/>
            <person name="Xu X.Y."/>
            <person name="Sun W.H."/>
            <person name="Yu X."/>
            <person name="Zhu X."/>
            <person name="Wang Z.W."/>
            <person name="Zhao X."/>
            <person name="Zhong W.Y."/>
            <person name="Chen H."/>
            <person name="Yin W.L."/>
            <person name="Huang T."/>
            <person name="Niu S.C."/>
            <person name="Liu Z.J."/>
        </authorList>
    </citation>
    <scope>NUCLEOTIDE SEQUENCE [LARGE SCALE GENOMIC DNA]</scope>
    <source>
        <strain evidence="2">Lindl</strain>
    </source>
</reference>
<dbReference type="InterPro" id="IPR017439">
    <property type="entry name" value="Amidohydrolase"/>
</dbReference>
<keyword evidence="3" id="KW-1185">Reference proteome</keyword>
<dbReference type="InterPro" id="IPR002933">
    <property type="entry name" value="Peptidase_M20"/>
</dbReference>
<dbReference type="SUPFAM" id="SSF53187">
    <property type="entry name" value="Zn-dependent exopeptidases"/>
    <property type="match status" value="1"/>
</dbReference>
<name>A0AAV7FYP3_DENCH</name>
<gene>
    <name evidence="2" type="ORF">IEQ34_022305</name>
</gene>
<dbReference type="PANTHER" id="PTHR11014:SF140">
    <property type="entry name" value="IAA-AMINO ACID HYDROLASE ILR1-LIKE 3"/>
    <property type="match status" value="1"/>
</dbReference>
<comment type="caution">
    <text evidence="2">The sequence shown here is derived from an EMBL/GenBank/DDBJ whole genome shotgun (WGS) entry which is preliminary data.</text>
</comment>
<dbReference type="Proteomes" id="UP000775213">
    <property type="component" value="Unassembled WGS sequence"/>
</dbReference>